<name>A0AAV0G9C6_9ASTE</name>
<protein>
    <submittedName>
        <fullName evidence="1">Uncharacterized protein</fullName>
    </submittedName>
</protein>
<dbReference type="EMBL" id="CAMAPF010001061">
    <property type="protein sequence ID" value="CAH9144188.1"/>
    <property type="molecule type" value="Genomic_DNA"/>
</dbReference>
<proteinExistence type="predicted"/>
<gene>
    <name evidence="1" type="ORF">CEPIT_LOCUS41253</name>
</gene>
<reference evidence="1" key="1">
    <citation type="submission" date="2022-07" db="EMBL/GenBank/DDBJ databases">
        <authorList>
            <person name="Macas J."/>
            <person name="Novak P."/>
            <person name="Neumann P."/>
        </authorList>
    </citation>
    <scope>NUCLEOTIDE SEQUENCE</scope>
</reference>
<evidence type="ECO:0000313" key="2">
    <source>
        <dbReference type="Proteomes" id="UP001152523"/>
    </source>
</evidence>
<dbReference type="AlphaFoldDB" id="A0AAV0G9C6"/>
<dbReference type="Proteomes" id="UP001152523">
    <property type="component" value="Unassembled WGS sequence"/>
</dbReference>
<accession>A0AAV0G9C6</accession>
<keyword evidence="2" id="KW-1185">Reference proteome</keyword>
<sequence>MTCEGLFGVYGGRGITGCGKGFGRSLSTLQVGNKLSAGGWSSNKSGMYGFNVDATVRDSNCGLGWIEVGKFIAGDAKAWHYGKGSYLPGRLNSRDDSGRSSRFMLVMTNG</sequence>
<evidence type="ECO:0000313" key="1">
    <source>
        <dbReference type="EMBL" id="CAH9144188.1"/>
    </source>
</evidence>
<organism evidence="1 2">
    <name type="scientific">Cuscuta epithymum</name>
    <dbReference type="NCBI Taxonomy" id="186058"/>
    <lineage>
        <taxon>Eukaryota</taxon>
        <taxon>Viridiplantae</taxon>
        <taxon>Streptophyta</taxon>
        <taxon>Embryophyta</taxon>
        <taxon>Tracheophyta</taxon>
        <taxon>Spermatophyta</taxon>
        <taxon>Magnoliopsida</taxon>
        <taxon>eudicotyledons</taxon>
        <taxon>Gunneridae</taxon>
        <taxon>Pentapetalae</taxon>
        <taxon>asterids</taxon>
        <taxon>lamiids</taxon>
        <taxon>Solanales</taxon>
        <taxon>Convolvulaceae</taxon>
        <taxon>Cuscuteae</taxon>
        <taxon>Cuscuta</taxon>
        <taxon>Cuscuta subgen. Cuscuta</taxon>
    </lineage>
</organism>
<comment type="caution">
    <text evidence="1">The sequence shown here is derived from an EMBL/GenBank/DDBJ whole genome shotgun (WGS) entry which is preliminary data.</text>
</comment>